<sequence>MMRFSTEHLRKVFEDADKYENFKKLTYNLNHGIDIYEYDDDGNQRKVSKHEANKAIRKIIMEVCDLTEDDLRSNKRRERALELHHTEVYELLESDIDFKVDTAFKESEWFNDFVDMRNVKLGDEEEFWSREKVMLAVAEISGDHHDLTLQYLNEGTVHKIHTKKYGVKIGKDIDLILLGRIDFTELTDKIAEAFVYKVQELCYTGIYGAAAKLPNNSQFVKTGALSASTKDKFDTLLEDIGTANSAEVVIMGTKTALKKLNGLTEVDWRSLSQKEDVAKTGRLGTYEGTELIEIPQRFAFNDVTKRLIDDKRLLIFAKNQEQFVWFTDKGETQIYESGTQKGEHADDFQKYEVQREMGVEVVLPQYFGQWTLE</sequence>
<proteinExistence type="predicted"/>
<protein>
    <submittedName>
        <fullName evidence="1">Capsid protein</fullName>
    </submittedName>
</protein>
<reference evidence="1" key="1">
    <citation type="journal article" date="2021" name="Proc. Natl. Acad. Sci. U.S.A.">
        <title>A Catalog of Tens of Thousands of Viruses from Human Metagenomes Reveals Hidden Associations with Chronic Diseases.</title>
        <authorList>
            <person name="Tisza M.J."/>
            <person name="Buck C.B."/>
        </authorList>
    </citation>
    <scope>NUCLEOTIDE SEQUENCE</scope>
    <source>
        <strain evidence="1">CtEkS11</strain>
    </source>
</reference>
<accession>A0A8S5R4J2</accession>
<organism evidence="1">
    <name type="scientific">Siphoviridae sp. ctEkS11</name>
    <dbReference type="NCBI Taxonomy" id="2827272"/>
    <lineage>
        <taxon>Viruses</taxon>
        <taxon>Duplodnaviria</taxon>
        <taxon>Heunggongvirae</taxon>
        <taxon>Uroviricota</taxon>
        <taxon>Caudoviricetes</taxon>
    </lineage>
</organism>
<dbReference type="EMBL" id="BK015807">
    <property type="protein sequence ID" value="DAE26035.1"/>
    <property type="molecule type" value="Genomic_DNA"/>
</dbReference>
<name>A0A8S5R4J2_9CAUD</name>
<evidence type="ECO:0000313" key="1">
    <source>
        <dbReference type="EMBL" id="DAE26035.1"/>
    </source>
</evidence>